<keyword evidence="1" id="KW-1133">Transmembrane helix</keyword>
<dbReference type="AlphaFoldDB" id="A0A1H4BMT8"/>
<protein>
    <submittedName>
        <fullName evidence="2">Glycosyltransferase involved in cell wall bisynthesis</fullName>
    </submittedName>
</protein>
<dbReference type="Pfam" id="PF13692">
    <property type="entry name" value="Glyco_trans_1_4"/>
    <property type="match status" value="1"/>
</dbReference>
<dbReference type="Gene3D" id="3.40.50.2000">
    <property type="entry name" value="Glycogen Phosphorylase B"/>
    <property type="match status" value="2"/>
</dbReference>
<sequence length="395" mass="45426">MGSKNKDILIVSNYFPPETGAASNRIFSLAEKLSKHQYNVKVISPLPNYPHGKVLKTYRGKFKVKETFKSIDVTRLFVVASKSSNKIIRLLSSLSFAITLFFYILFAKTPNRFIIQCSPLFVGFLAVLACKLKNKEIILNVSDLWPLAGLEMGILNDGFYYRILQKMESFIYKNSKKIIGQSNEILSHIKRTANCDDKFLFLYRNFPQFKRPELVSSSHTSSTRFRIVYAGLIGVAQGIETICKEVNFPSQMEFHIYGDGPMTQDLKEYINNKENIFYHGSLKREELHHILMTYDATLIPLKNRIFGSVPSKIFEYAKLGLPIIYFSDGEGANIVEDLNLGVAIREINYQLLENQFIKILNQKEVLPSKKEVLEIAEHHFNLEKQFNDFDRNCLN</sequence>
<evidence type="ECO:0000313" key="3">
    <source>
        <dbReference type="Proteomes" id="UP000198820"/>
    </source>
</evidence>
<accession>A0A1H4BMT8</accession>
<dbReference type="PANTHER" id="PTHR45947:SF3">
    <property type="entry name" value="SULFOQUINOVOSYL TRANSFERASE SQD2"/>
    <property type="match status" value="1"/>
</dbReference>
<proteinExistence type="predicted"/>
<keyword evidence="2" id="KW-0808">Transferase</keyword>
<evidence type="ECO:0000256" key="1">
    <source>
        <dbReference type="SAM" id="Phobius"/>
    </source>
</evidence>
<dbReference type="InterPro" id="IPR050194">
    <property type="entry name" value="Glycosyltransferase_grp1"/>
</dbReference>
<keyword evidence="3" id="KW-1185">Reference proteome</keyword>
<organism evidence="2 3">
    <name type="scientific">Psychroflexus halocasei</name>
    <dbReference type="NCBI Taxonomy" id="908615"/>
    <lineage>
        <taxon>Bacteria</taxon>
        <taxon>Pseudomonadati</taxon>
        <taxon>Bacteroidota</taxon>
        <taxon>Flavobacteriia</taxon>
        <taxon>Flavobacteriales</taxon>
        <taxon>Flavobacteriaceae</taxon>
        <taxon>Psychroflexus</taxon>
    </lineage>
</organism>
<evidence type="ECO:0000313" key="2">
    <source>
        <dbReference type="EMBL" id="SEA49397.1"/>
    </source>
</evidence>
<dbReference type="RefSeq" id="WP_093244295.1">
    <property type="nucleotide sequence ID" value="NZ_FNQF01000006.1"/>
</dbReference>
<feature type="transmembrane region" description="Helical" evidence="1">
    <location>
        <begin position="87"/>
        <end position="107"/>
    </location>
</feature>
<dbReference type="GO" id="GO:0016758">
    <property type="term" value="F:hexosyltransferase activity"/>
    <property type="evidence" value="ECO:0007669"/>
    <property type="project" value="TreeGrafter"/>
</dbReference>
<reference evidence="2 3" key="1">
    <citation type="submission" date="2016-10" db="EMBL/GenBank/DDBJ databases">
        <authorList>
            <person name="de Groot N.N."/>
        </authorList>
    </citation>
    <scope>NUCLEOTIDE SEQUENCE [LARGE SCALE GENOMIC DNA]</scope>
    <source>
        <strain evidence="2 3">DSM 23581</strain>
    </source>
</reference>
<dbReference type="EMBL" id="FNQF01000006">
    <property type="protein sequence ID" value="SEA49397.1"/>
    <property type="molecule type" value="Genomic_DNA"/>
</dbReference>
<dbReference type="STRING" id="908615.SAMN05421540_106101"/>
<name>A0A1H4BMT8_9FLAO</name>
<keyword evidence="1" id="KW-0812">Transmembrane</keyword>
<dbReference type="PANTHER" id="PTHR45947">
    <property type="entry name" value="SULFOQUINOVOSYL TRANSFERASE SQD2"/>
    <property type="match status" value="1"/>
</dbReference>
<dbReference type="Proteomes" id="UP000198820">
    <property type="component" value="Unassembled WGS sequence"/>
</dbReference>
<gene>
    <name evidence="2" type="ORF">SAMN05421540_106101</name>
</gene>
<dbReference type="SUPFAM" id="SSF53756">
    <property type="entry name" value="UDP-Glycosyltransferase/glycogen phosphorylase"/>
    <property type="match status" value="1"/>
</dbReference>
<dbReference type="CDD" id="cd03794">
    <property type="entry name" value="GT4_WbuB-like"/>
    <property type="match status" value="1"/>
</dbReference>
<keyword evidence="1" id="KW-0472">Membrane</keyword>